<dbReference type="InterPro" id="IPR023375">
    <property type="entry name" value="ADC_dom_sf"/>
</dbReference>
<accession>A0A3R5UH77</accession>
<dbReference type="Pfam" id="PF06314">
    <property type="entry name" value="ADC"/>
    <property type="match status" value="1"/>
</dbReference>
<evidence type="ECO:0000313" key="1">
    <source>
        <dbReference type="EMBL" id="QAA33638.1"/>
    </source>
</evidence>
<dbReference type="EMBL" id="CP025746">
    <property type="protein sequence ID" value="QAA33638.1"/>
    <property type="molecule type" value="Genomic_DNA"/>
</dbReference>
<dbReference type="OrthoDB" id="1896584at2"/>
<keyword evidence="2" id="KW-1185">Reference proteome</keyword>
<evidence type="ECO:0000313" key="2">
    <source>
        <dbReference type="Proteomes" id="UP000286268"/>
    </source>
</evidence>
<protein>
    <submittedName>
        <fullName evidence="1">Acetoacetate decarboxylase</fullName>
    </submittedName>
</protein>
<dbReference type="Gene3D" id="2.40.400.10">
    <property type="entry name" value="Acetoacetate decarboxylase-like"/>
    <property type="match status" value="1"/>
</dbReference>
<name>A0A3R5UH77_9CLOT</name>
<dbReference type="SUPFAM" id="SSF160104">
    <property type="entry name" value="Acetoacetate decarboxylase-like"/>
    <property type="match status" value="1"/>
</dbReference>
<sequence>MKGENCMGSFVKSLDQLKAMGGTPTTFFDAEMLTVYWETKPEIIERILPKPLKPGPVPLVNAFIANYPRTSFCPPYKEAGLFILAENNGVLGNYCLSMPITDGQAMAMGREICGLPKKMADITMKVENGVFTGAIARNGIEFVSLEGNITGSMNEEDGREVIEKYIGTGIPMYNIKYSKNVEGSGFDLLPTLVRQKLDYHNKIEGFSECDIKLVDSPHDPWAELQIVRMLGGIYTVGDNVLRQGETLEKINPMEFVPYSFLKWDWWLK</sequence>
<dbReference type="Proteomes" id="UP000286268">
    <property type="component" value="Chromosome"/>
</dbReference>
<dbReference type="KEGG" id="cmah:C1I91_19465"/>
<proteinExistence type="predicted"/>
<dbReference type="AlphaFoldDB" id="A0A3R5UH77"/>
<gene>
    <name evidence="1" type="ORF">C1I91_19465</name>
</gene>
<organism evidence="1 2">
    <name type="scientific">Clostridium manihotivorum</name>
    <dbReference type="NCBI Taxonomy" id="2320868"/>
    <lineage>
        <taxon>Bacteria</taxon>
        <taxon>Bacillati</taxon>
        <taxon>Bacillota</taxon>
        <taxon>Clostridia</taxon>
        <taxon>Eubacteriales</taxon>
        <taxon>Clostridiaceae</taxon>
        <taxon>Clostridium</taxon>
    </lineage>
</organism>
<dbReference type="GO" id="GO:0016829">
    <property type="term" value="F:lyase activity"/>
    <property type="evidence" value="ECO:0007669"/>
    <property type="project" value="InterPro"/>
</dbReference>
<reference evidence="1 2" key="1">
    <citation type="submission" date="2018-01" db="EMBL/GenBank/DDBJ databases">
        <title>Genome Sequencing and Assembly of Anaerobacter polyendosporus strain CT4.</title>
        <authorList>
            <person name="Tachaapaikoon C."/>
            <person name="Sutheeworapong S."/>
            <person name="Jenjaroenpun P."/>
            <person name="Wongsurawat T."/>
            <person name="Nookeaw I."/>
            <person name="Cheawchanlertfa P."/>
            <person name="Kosugi A."/>
            <person name="Cheevadhanarak S."/>
            <person name="Ratanakhanokchai K."/>
        </authorList>
    </citation>
    <scope>NUCLEOTIDE SEQUENCE [LARGE SCALE GENOMIC DNA]</scope>
    <source>
        <strain evidence="1 2">CT4</strain>
    </source>
</reference>
<dbReference type="InterPro" id="IPR010451">
    <property type="entry name" value="Acetoacetate_decarboxylase"/>
</dbReference>